<name>A0AAV2J943_KNICA</name>
<dbReference type="AlphaFoldDB" id="A0AAV2J943"/>
<dbReference type="PANTHER" id="PTHR45134:SF22">
    <property type="entry name" value="G-PROTEIN COUPLED RECEPTORS FAMILY 1 PROFILE DOMAIN-CONTAINING PROTEIN"/>
    <property type="match status" value="1"/>
</dbReference>
<proteinExistence type="predicted"/>
<organism evidence="1 2">
    <name type="scientific">Knipowitschia caucasica</name>
    <name type="common">Caucasian dwarf goby</name>
    <name type="synonym">Pomatoschistus caucasicus</name>
    <dbReference type="NCBI Taxonomy" id="637954"/>
    <lineage>
        <taxon>Eukaryota</taxon>
        <taxon>Metazoa</taxon>
        <taxon>Chordata</taxon>
        <taxon>Craniata</taxon>
        <taxon>Vertebrata</taxon>
        <taxon>Euteleostomi</taxon>
        <taxon>Actinopterygii</taxon>
        <taxon>Neopterygii</taxon>
        <taxon>Teleostei</taxon>
        <taxon>Neoteleostei</taxon>
        <taxon>Acanthomorphata</taxon>
        <taxon>Gobiaria</taxon>
        <taxon>Gobiiformes</taxon>
        <taxon>Gobioidei</taxon>
        <taxon>Gobiidae</taxon>
        <taxon>Gobiinae</taxon>
        <taxon>Knipowitschia</taxon>
    </lineage>
</organism>
<sequence length="138" mass="16334">MDFIWLYSISDIKKDKYIYLRKDSTANESGSTRVSPDDTDPRVSTIDCKHMQCKQLCMSLRMQLCMSLRMQLCMSLRMQLCMSLHMQLCMSLRMQLCMSQRMQLCMSQRMQLCMSQRMQLCMSQPSGGEFRLKNEHVR</sequence>
<dbReference type="EMBL" id="OZ035833">
    <property type="protein sequence ID" value="CAL1574078.1"/>
    <property type="molecule type" value="Genomic_DNA"/>
</dbReference>
<gene>
    <name evidence="1" type="ORF">KC01_LOCUS5850</name>
</gene>
<dbReference type="Proteomes" id="UP001497482">
    <property type="component" value="Chromosome 11"/>
</dbReference>
<protein>
    <submittedName>
        <fullName evidence="1">Uncharacterized protein</fullName>
    </submittedName>
</protein>
<reference evidence="1 2" key="1">
    <citation type="submission" date="2024-04" db="EMBL/GenBank/DDBJ databases">
        <authorList>
            <person name="Waldvogel A.-M."/>
            <person name="Schoenle A."/>
        </authorList>
    </citation>
    <scope>NUCLEOTIDE SEQUENCE [LARGE SCALE GENOMIC DNA]</scope>
</reference>
<accession>A0AAV2J943</accession>
<keyword evidence="2" id="KW-1185">Reference proteome</keyword>
<dbReference type="PANTHER" id="PTHR45134">
    <property type="entry name" value="OS08G0543275 PROTEIN"/>
    <property type="match status" value="1"/>
</dbReference>
<evidence type="ECO:0000313" key="1">
    <source>
        <dbReference type="EMBL" id="CAL1574078.1"/>
    </source>
</evidence>
<evidence type="ECO:0000313" key="2">
    <source>
        <dbReference type="Proteomes" id="UP001497482"/>
    </source>
</evidence>